<dbReference type="InterPro" id="IPR010998">
    <property type="entry name" value="Integrase_recombinase_N"/>
</dbReference>
<dbReference type="GO" id="GO:0015074">
    <property type="term" value="P:DNA integration"/>
    <property type="evidence" value="ECO:0007669"/>
    <property type="project" value="InterPro"/>
</dbReference>
<dbReference type="AlphaFoldDB" id="A0A8H5EX69"/>
<dbReference type="SUPFAM" id="SSF47823">
    <property type="entry name" value="lambda integrase-like, N-terminal domain"/>
    <property type="match status" value="1"/>
</dbReference>
<reference evidence="2 3" key="1">
    <citation type="journal article" date="2020" name="ISME J.">
        <title>Uncovering the hidden diversity of litter-decomposition mechanisms in mushroom-forming fungi.</title>
        <authorList>
            <person name="Floudas D."/>
            <person name="Bentzer J."/>
            <person name="Ahren D."/>
            <person name="Johansson T."/>
            <person name="Persson P."/>
            <person name="Tunlid A."/>
        </authorList>
    </citation>
    <scope>NUCLEOTIDE SEQUENCE [LARGE SCALE GENOMIC DNA]</scope>
    <source>
        <strain evidence="2 3">CBS 175.51</strain>
    </source>
</reference>
<dbReference type="InterPro" id="IPR052925">
    <property type="entry name" value="Phage_Integrase-like_Recomb"/>
</dbReference>
<organism evidence="2 3">
    <name type="scientific">Ephemerocybe angulata</name>
    <dbReference type="NCBI Taxonomy" id="980116"/>
    <lineage>
        <taxon>Eukaryota</taxon>
        <taxon>Fungi</taxon>
        <taxon>Dikarya</taxon>
        <taxon>Basidiomycota</taxon>
        <taxon>Agaricomycotina</taxon>
        <taxon>Agaricomycetes</taxon>
        <taxon>Agaricomycetidae</taxon>
        <taxon>Agaricales</taxon>
        <taxon>Agaricineae</taxon>
        <taxon>Psathyrellaceae</taxon>
        <taxon>Ephemerocybe</taxon>
    </lineage>
</organism>
<comment type="caution">
    <text evidence="2">The sequence shown here is derived from an EMBL/GenBank/DDBJ whole genome shotgun (WGS) entry which is preliminary data.</text>
</comment>
<dbReference type="EMBL" id="JAACJK010000220">
    <property type="protein sequence ID" value="KAF5315910.1"/>
    <property type="molecule type" value="Genomic_DNA"/>
</dbReference>
<dbReference type="GO" id="GO:0003677">
    <property type="term" value="F:DNA binding"/>
    <property type="evidence" value="ECO:0007669"/>
    <property type="project" value="UniProtKB-KW"/>
</dbReference>
<dbReference type="PANTHER" id="PTHR34605:SF3">
    <property type="entry name" value="P CELL-TYPE AGGLUTINATION PROTEIN MAP4-LIKE-RELATED"/>
    <property type="match status" value="1"/>
</dbReference>
<name>A0A8H5EX69_9AGAR</name>
<dbReference type="InterPro" id="IPR013762">
    <property type="entry name" value="Integrase-like_cat_sf"/>
</dbReference>
<dbReference type="PANTHER" id="PTHR34605">
    <property type="entry name" value="PHAGE_INTEGRASE DOMAIN-CONTAINING PROTEIN"/>
    <property type="match status" value="1"/>
</dbReference>
<dbReference type="GO" id="GO:0006310">
    <property type="term" value="P:DNA recombination"/>
    <property type="evidence" value="ECO:0007669"/>
    <property type="project" value="InterPro"/>
</dbReference>
<gene>
    <name evidence="2" type="ORF">D9611_004922</name>
</gene>
<dbReference type="Gene3D" id="1.10.150.130">
    <property type="match status" value="1"/>
</dbReference>
<proteinExistence type="predicted"/>
<dbReference type="Gene3D" id="1.10.443.10">
    <property type="entry name" value="Intergrase catalytic core"/>
    <property type="match status" value="1"/>
</dbReference>
<evidence type="ECO:0000256" key="1">
    <source>
        <dbReference type="ARBA" id="ARBA00023125"/>
    </source>
</evidence>
<evidence type="ECO:0000313" key="3">
    <source>
        <dbReference type="Proteomes" id="UP000541558"/>
    </source>
</evidence>
<protein>
    <submittedName>
        <fullName evidence="2">Uncharacterized protein</fullName>
    </submittedName>
</protein>
<keyword evidence="1" id="KW-0238">DNA-binding</keyword>
<sequence>MCHSHVIWWKREVVHIFTDAAGTKGLGGHFSRHWYAERCPRRYCHEHIQVKEMLAVIHAVLRWGEDLQHKHVVFHVDNSAVVSGLTKLTIDSTPALRILKSLIALACRLDFSFSSVWLSSADNAIADAASQFSFKRMFDLAPYLDSQSSSKRLCLGGSTRKTYSTGQKSFITHVQLNNLYNADGSILPASQPAIMSWVTSLAGKVQPKTIKAYITHVRSLHVDSDIPFTACESPVVARLIRGIKVYHSERDRRPVQAITLPILTALLAQLRPDTKAGDASIYAACCIAYGGLLRSGEFTQGKGKDVSLGLKRQHVKFLPSFEDATHIILTLPASKTDPFRKGVAVTIAAAPGTPTCPVAALKRC</sequence>
<accession>A0A8H5EX69</accession>
<evidence type="ECO:0000313" key="2">
    <source>
        <dbReference type="EMBL" id="KAF5315910.1"/>
    </source>
</evidence>
<keyword evidence="3" id="KW-1185">Reference proteome</keyword>
<dbReference type="CDD" id="cd09275">
    <property type="entry name" value="RNase_HI_RT_DIRS1"/>
    <property type="match status" value="1"/>
</dbReference>
<dbReference type="Proteomes" id="UP000541558">
    <property type="component" value="Unassembled WGS sequence"/>
</dbReference>
<dbReference type="OrthoDB" id="3067625at2759"/>